<dbReference type="Pfam" id="PF13920">
    <property type="entry name" value="zf-C3HC4_3"/>
    <property type="match status" value="1"/>
</dbReference>
<dbReference type="PANTHER" id="PTHR46405:SF3">
    <property type="entry name" value="RING_U-BOX SUPERFAMILY PROTEIN"/>
    <property type="match status" value="1"/>
</dbReference>
<evidence type="ECO:0000256" key="2">
    <source>
        <dbReference type="SAM" id="Coils"/>
    </source>
</evidence>
<dbReference type="InterPro" id="IPR046934">
    <property type="entry name" value="PIR2-like"/>
</dbReference>
<dbReference type="AlphaFoldDB" id="A0A9D4Z7H8"/>
<evidence type="ECO:0000259" key="3">
    <source>
        <dbReference type="PROSITE" id="PS50089"/>
    </source>
</evidence>
<protein>
    <recommendedName>
        <fullName evidence="3">RING-type domain-containing protein</fullName>
    </recommendedName>
</protein>
<keyword evidence="2" id="KW-0175">Coiled coil</keyword>
<dbReference type="PROSITE" id="PS50089">
    <property type="entry name" value="ZF_RING_2"/>
    <property type="match status" value="1"/>
</dbReference>
<feature type="domain" description="RING-type" evidence="3">
    <location>
        <begin position="186"/>
        <end position="226"/>
    </location>
</feature>
<keyword evidence="1" id="KW-0863">Zinc-finger</keyword>
<organism evidence="4 5">
    <name type="scientific">Adiantum capillus-veneris</name>
    <name type="common">Maidenhair fern</name>
    <dbReference type="NCBI Taxonomy" id="13818"/>
    <lineage>
        <taxon>Eukaryota</taxon>
        <taxon>Viridiplantae</taxon>
        <taxon>Streptophyta</taxon>
        <taxon>Embryophyta</taxon>
        <taxon>Tracheophyta</taxon>
        <taxon>Polypodiopsida</taxon>
        <taxon>Polypodiidae</taxon>
        <taxon>Polypodiales</taxon>
        <taxon>Pteridineae</taxon>
        <taxon>Pteridaceae</taxon>
        <taxon>Vittarioideae</taxon>
        <taxon>Adiantum</taxon>
    </lineage>
</organism>
<keyword evidence="1" id="KW-0862">Zinc</keyword>
<dbReference type="GO" id="GO:0008270">
    <property type="term" value="F:zinc ion binding"/>
    <property type="evidence" value="ECO:0007669"/>
    <property type="project" value="UniProtKB-KW"/>
</dbReference>
<gene>
    <name evidence="4" type="ORF">GOP47_0020490</name>
</gene>
<dbReference type="CDD" id="cd23128">
    <property type="entry name" value="RING-HC_MIP1-like"/>
    <property type="match status" value="1"/>
</dbReference>
<keyword evidence="1" id="KW-0479">Metal-binding</keyword>
<evidence type="ECO:0000256" key="1">
    <source>
        <dbReference type="PROSITE-ProRule" id="PRU00175"/>
    </source>
</evidence>
<dbReference type="EMBL" id="JABFUD020000020">
    <property type="protein sequence ID" value="KAI5063820.1"/>
    <property type="molecule type" value="Genomic_DNA"/>
</dbReference>
<name>A0A9D4Z7H8_ADICA</name>
<dbReference type="Gene3D" id="3.30.40.10">
    <property type="entry name" value="Zinc/RING finger domain, C3HC4 (zinc finger)"/>
    <property type="match status" value="1"/>
</dbReference>
<dbReference type="PANTHER" id="PTHR46405">
    <property type="entry name" value="OS05G0141500 PROTEIN"/>
    <property type="match status" value="1"/>
</dbReference>
<evidence type="ECO:0000313" key="4">
    <source>
        <dbReference type="EMBL" id="KAI5063820.1"/>
    </source>
</evidence>
<keyword evidence="5" id="KW-1185">Reference proteome</keyword>
<dbReference type="SUPFAM" id="SSF57850">
    <property type="entry name" value="RING/U-box"/>
    <property type="match status" value="1"/>
</dbReference>
<feature type="coiled-coil region" evidence="2">
    <location>
        <begin position="29"/>
        <end position="127"/>
    </location>
</feature>
<dbReference type="Proteomes" id="UP000886520">
    <property type="component" value="Chromosome 20"/>
</dbReference>
<proteinExistence type="predicted"/>
<reference evidence="4" key="1">
    <citation type="submission" date="2021-01" db="EMBL/GenBank/DDBJ databases">
        <title>Adiantum capillus-veneris genome.</title>
        <authorList>
            <person name="Fang Y."/>
            <person name="Liao Q."/>
        </authorList>
    </citation>
    <scope>NUCLEOTIDE SEQUENCE</scope>
    <source>
        <strain evidence="4">H3</strain>
        <tissue evidence="4">Leaf</tissue>
    </source>
</reference>
<dbReference type="InterPro" id="IPR013083">
    <property type="entry name" value="Znf_RING/FYVE/PHD"/>
</dbReference>
<accession>A0A9D4Z7H8</accession>
<comment type="caution">
    <text evidence="4">The sequence shown here is derived from an EMBL/GenBank/DDBJ whole genome shotgun (WGS) entry which is preliminary data.</text>
</comment>
<dbReference type="OrthoDB" id="774873at2759"/>
<sequence>MEAAKLTAAEYVSTCQEVAKKEIKSVKKAQVWEKQKSKLQDELIEEKRQLTAVHQRLSQAKEQHQQAEVRCRQEKKAKEEALALVEFEKRAKEQAEVAFKRQEESLQRKAEAESQCHREEVRRLQSEISHLKTSLGLQPALTWSHSRPDISHNCSAESYKQINARLLAEIVSLQNSQREIPRDRECVMCMNEERSIVFLPCAHQVICIECNQLHVKHGRKDCPSCRTPIQQRIRVYGVNST</sequence>
<evidence type="ECO:0000313" key="5">
    <source>
        <dbReference type="Proteomes" id="UP000886520"/>
    </source>
</evidence>
<dbReference type="InterPro" id="IPR001841">
    <property type="entry name" value="Znf_RING"/>
</dbReference>